<dbReference type="Gene3D" id="3.40.50.620">
    <property type="entry name" value="HUPs"/>
    <property type="match status" value="1"/>
</dbReference>
<feature type="domain" description="Thil AANH" evidence="3">
    <location>
        <begin position="3"/>
        <end position="135"/>
    </location>
</feature>
<dbReference type="PANTHER" id="PTHR11933:SF6">
    <property type="entry name" value="THIL AANH DOMAIN-CONTAINING PROTEIN"/>
    <property type="match status" value="1"/>
</dbReference>
<proteinExistence type="predicted"/>
<protein>
    <recommendedName>
        <fullName evidence="3">Thil AANH domain-containing protein</fullName>
    </recommendedName>
</protein>
<organism evidence="4">
    <name type="scientific">marine sediment metagenome</name>
    <dbReference type="NCBI Taxonomy" id="412755"/>
    <lineage>
        <taxon>unclassified sequences</taxon>
        <taxon>metagenomes</taxon>
        <taxon>ecological metagenomes</taxon>
    </lineage>
</organism>
<dbReference type="InterPro" id="IPR020536">
    <property type="entry name" value="ThiI_AANH"/>
</dbReference>
<dbReference type="GO" id="GO:0004810">
    <property type="term" value="F:CCA tRNA nucleotidyltransferase activity"/>
    <property type="evidence" value="ECO:0007669"/>
    <property type="project" value="InterPro"/>
</dbReference>
<dbReference type="SUPFAM" id="SSF52402">
    <property type="entry name" value="Adenine nucleotide alpha hydrolases-like"/>
    <property type="match status" value="1"/>
</dbReference>
<evidence type="ECO:0000313" key="4">
    <source>
        <dbReference type="EMBL" id="GAI20524.1"/>
    </source>
</evidence>
<gene>
    <name evidence="4" type="ORF">S06H3_33254</name>
</gene>
<keyword evidence="1" id="KW-0547">Nucleotide-binding</keyword>
<sequence>MTKAIALLSGGLDSTLAVKLMIDQGIEVHALNFTSAFCTCDSGAKKPDKEVAKKAEAHIEGEPLGCKGQARLVSEKFGVPIKVINKGADYIDIVRNPKYGYGKGINPCVDCRIFMFRAAKKYMEEIGASFIITGE</sequence>
<feature type="non-terminal residue" evidence="4">
    <location>
        <position position="135"/>
    </location>
</feature>
<evidence type="ECO:0000259" key="3">
    <source>
        <dbReference type="Pfam" id="PF02568"/>
    </source>
</evidence>
<dbReference type="InterPro" id="IPR014729">
    <property type="entry name" value="Rossmann-like_a/b/a_fold"/>
</dbReference>
<dbReference type="EMBL" id="BARV01019832">
    <property type="protein sequence ID" value="GAI20524.1"/>
    <property type="molecule type" value="Genomic_DNA"/>
</dbReference>
<dbReference type="Pfam" id="PF02568">
    <property type="entry name" value="ThiI"/>
    <property type="match status" value="1"/>
</dbReference>
<dbReference type="GO" id="GO:0005524">
    <property type="term" value="F:ATP binding"/>
    <property type="evidence" value="ECO:0007669"/>
    <property type="project" value="UniProtKB-KW"/>
</dbReference>
<dbReference type="AlphaFoldDB" id="X1NPE0"/>
<comment type="caution">
    <text evidence="4">The sequence shown here is derived from an EMBL/GenBank/DDBJ whole genome shotgun (WGS) entry which is preliminary data.</text>
</comment>
<evidence type="ECO:0000256" key="1">
    <source>
        <dbReference type="ARBA" id="ARBA00022741"/>
    </source>
</evidence>
<dbReference type="PANTHER" id="PTHR11933">
    <property type="entry name" value="TRNA 5-METHYLAMINOMETHYL-2-THIOURIDYLATE -METHYLTRANSFERASE"/>
    <property type="match status" value="1"/>
</dbReference>
<evidence type="ECO:0000256" key="2">
    <source>
        <dbReference type="ARBA" id="ARBA00022840"/>
    </source>
</evidence>
<keyword evidence="2" id="KW-0067">ATP-binding</keyword>
<name>X1NPE0_9ZZZZ</name>
<accession>X1NPE0</accession>
<reference evidence="4" key="1">
    <citation type="journal article" date="2014" name="Front. Microbiol.">
        <title>High frequency of phylogenetically diverse reductive dehalogenase-homologous genes in deep subseafloor sedimentary metagenomes.</title>
        <authorList>
            <person name="Kawai M."/>
            <person name="Futagami T."/>
            <person name="Toyoda A."/>
            <person name="Takaki Y."/>
            <person name="Nishi S."/>
            <person name="Hori S."/>
            <person name="Arai W."/>
            <person name="Tsubouchi T."/>
            <person name="Morono Y."/>
            <person name="Uchiyama I."/>
            <person name="Ito T."/>
            <person name="Fujiyama A."/>
            <person name="Inagaki F."/>
            <person name="Takami H."/>
        </authorList>
    </citation>
    <scope>NUCLEOTIDE SEQUENCE</scope>
    <source>
        <strain evidence="4">Expedition CK06-06</strain>
    </source>
</reference>